<dbReference type="InterPro" id="IPR051089">
    <property type="entry name" value="prtT"/>
</dbReference>
<dbReference type="PANTHER" id="PTHR31845">
    <property type="entry name" value="FINGER DOMAIN PROTEIN, PUTATIVE-RELATED"/>
    <property type="match status" value="1"/>
</dbReference>
<dbReference type="PANTHER" id="PTHR31845:SF33">
    <property type="entry name" value="ZN(II)2CYS6 TRANSCRIPTION FACTOR (EUROFUNG)"/>
    <property type="match status" value="1"/>
</dbReference>
<dbReference type="OMA" id="CHFAHAN"/>
<sequence>MTELGQMKENVEDLPSIYSTAPFWTVMQDDYVERVIDLRSTSPEDALNTPSSTIQSGETVSCVLDAGLSVAEMKQLMKIFCTRLLPSIPIFTKDDFENPDLLIEEEPELVHSICYVTSRYLPGGLSTVQSVYPLVMRFVQERFAGASWSGKANIGHFRALVILYAFSEAAHCNVHSTHSPYMLSAQLIKTVTEMYGTQLGLHRSIDGIRAILSLPRNELASNISYKRYSYWLWLFTMSHQTPPSIRSDYSIRSAPEIFARANISPRLHRLLGEVELCLLWEKANTLDSGIGEWWCPSEVAAPKASQSSPSAIVTILTHDLAAWRAKYSSFIEQGGFGVGLDFHHRFSQFCLSTYAVCHFAHANNNDERHLLTKATLGHAVEVLSWLQHLGPVAQDSLRYISDFAFIMLLFACAFILQACESHQMAHEERQSKLLTVSATAKLLVELGIHAFHFPSIFGKSLQKRLDNLQSSGCDDEKVEGLMENPCSEVPHMWTDYYSTAFGDGPYLNETGDSEVLFGELLNMHNLNWYDVLQ</sequence>
<name>G9P0K3_HYPAI</name>
<evidence type="ECO:0000256" key="3">
    <source>
        <dbReference type="ARBA" id="ARBA00023125"/>
    </source>
</evidence>
<dbReference type="GO" id="GO:0005634">
    <property type="term" value="C:nucleus"/>
    <property type="evidence" value="ECO:0007669"/>
    <property type="project" value="UniProtKB-SubCell"/>
</dbReference>
<evidence type="ECO:0000256" key="2">
    <source>
        <dbReference type="ARBA" id="ARBA00023015"/>
    </source>
</evidence>
<organism evidence="6 7">
    <name type="scientific">Hypocrea atroviridis (strain ATCC 20476 / IMI 206040)</name>
    <name type="common">Trichoderma atroviride</name>
    <dbReference type="NCBI Taxonomy" id="452589"/>
    <lineage>
        <taxon>Eukaryota</taxon>
        <taxon>Fungi</taxon>
        <taxon>Dikarya</taxon>
        <taxon>Ascomycota</taxon>
        <taxon>Pezizomycotina</taxon>
        <taxon>Sordariomycetes</taxon>
        <taxon>Hypocreomycetidae</taxon>
        <taxon>Hypocreales</taxon>
        <taxon>Hypocreaceae</taxon>
        <taxon>Trichoderma</taxon>
    </lineage>
</organism>
<dbReference type="AlphaFoldDB" id="G9P0K3"/>
<dbReference type="GeneID" id="25783462"/>
<reference evidence="6 7" key="1">
    <citation type="journal article" date="2011" name="Genome Biol.">
        <title>Comparative genome sequence analysis underscores mycoparasitism as the ancestral life style of Trichoderma.</title>
        <authorList>
            <person name="Kubicek C.P."/>
            <person name="Herrera-Estrella A."/>
            <person name="Seidl-Seiboth V."/>
            <person name="Martinez D.A."/>
            <person name="Druzhinina I.S."/>
            <person name="Thon M."/>
            <person name="Zeilinger S."/>
            <person name="Casas-Flores S."/>
            <person name="Horwitz B.A."/>
            <person name="Mukherjee P.K."/>
            <person name="Mukherjee M."/>
            <person name="Kredics L."/>
            <person name="Alcaraz L.D."/>
            <person name="Aerts A."/>
            <person name="Antal Z."/>
            <person name="Atanasova L."/>
            <person name="Cervantes-Badillo M.G."/>
            <person name="Challacombe J."/>
            <person name="Chertkov O."/>
            <person name="McCluskey K."/>
            <person name="Coulpier F."/>
            <person name="Deshpande N."/>
            <person name="von Doehren H."/>
            <person name="Ebbole D.J."/>
            <person name="Esquivel-Naranjo E.U."/>
            <person name="Fekete E."/>
            <person name="Flipphi M."/>
            <person name="Glaser F."/>
            <person name="Gomez-Rodriguez E.Y."/>
            <person name="Gruber S."/>
            <person name="Han C."/>
            <person name="Henrissat B."/>
            <person name="Hermosa R."/>
            <person name="Hernandez-Onate M."/>
            <person name="Karaffa L."/>
            <person name="Kosti I."/>
            <person name="Le Crom S."/>
            <person name="Lindquist E."/>
            <person name="Lucas S."/>
            <person name="Luebeck M."/>
            <person name="Luebeck P.S."/>
            <person name="Margeot A."/>
            <person name="Metz B."/>
            <person name="Misra M."/>
            <person name="Nevalainen H."/>
            <person name="Omann M."/>
            <person name="Packer N."/>
            <person name="Perrone G."/>
            <person name="Uresti-Rivera E.E."/>
            <person name="Salamov A."/>
            <person name="Schmoll M."/>
            <person name="Seiboth B."/>
            <person name="Shapiro H."/>
            <person name="Sukno S."/>
            <person name="Tamayo-Ramos J.A."/>
            <person name="Tisch D."/>
            <person name="Wiest A."/>
            <person name="Wilkinson H.H."/>
            <person name="Zhang M."/>
            <person name="Coutinho P.M."/>
            <person name="Kenerley C.M."/>
            <person name="Monte E."/>
            <person name="Baker S.E."/>
            <person name="Grigoriev I.V."/>
        </authorList>
    </citation>
    <scope>NUCLEOTIDE SEQUENCE [LARGE SCALE GENOMIC DNA]</scope>
    <source>
        <strain evidence="7">ATCC 20476 / IMI 206040</strain>
    </source>
</reference>
<gene>
    <name evidence="6" type="ORF">TRIATDRAFT_319829</name>
</gene>
<evidence type="ECO:0008006" key="8">
    <source>
        <dbReference type="Google" id="ProtNLM"/>
    </source>
</evidence>
<dbReference type="CDD" id="cd12148">
    <property type="entry name" value="fungal_TF_MHR"/>
    <property type="match status" value="1"/>
</dbReference>
<dbReference type="Proteomes" id="UP000005426">
    <property type="component" value="Unassembled WGS sequence"/>
</dbReference>
<evidence type="ECO:0000313" key="7">
    <source>
        <dbReference type="Proteomes" id="UP000005426"/>
    </source>
</evidence>
<keyword evidence="7" id="KW-1185">Reference proteome</keyword>
<evidence type="ECO:0000256" key="1">
    <source>
        <dbReference type="ARBA" id="ARBA00004123"/>
    </source>
</evidence>
<evidence type="ECO:0000313" key="6">
    <source>
        <dbReference type="EMBL" id="EHK42374.1"/>
    </source>
</evidence>
<keyword evidence="2" id="KW-0805">Transcription regulation</keyword>
<keyword evidence="4" id="KW-0804">Transcription</keyword>
<dbReference type="GO" id="GO:0000976">
    <property type="term" value="F:transcription cis-regulatory region binding"/>
    <property type="evidence" value="ECO:0007669"/>
    <property type="project" value="TreeGrafter"/>
</dbReference>
<dbReference type="OrthoDB" id="5101210at2759"/>
<dbReference type="HOGENOM" id="CLU_023585_0_0_1"/>
<dbReference type="GO" id="GO:0000981">
    <property type="term" value="F:DNA-binding transcription factor activity, RNA polymerase II-specific"/>
    <property type="evidence" value="ECO:0007669"/>
    <property type="project" value="TreeGrafter"/>
</dbReference>
<evidence type="ECO:0000256" key="5">
    <source>
        <dbReference type="ARBA" id="ARBA00023242"/>
    </source>
</evidence>
<evidence type="ECO:0000256" key="4">
    <source>
        <dbReference type="ARBA" id="ARBA00023163"/>
    </source>
</evidence>
<accession>G9P0K3</accession>
<comment type="caution">
    <text evidence="6">The sequence shown here is derived from an EMBL/GenBank/DDBJ whole genome shotgun (WGS) entry which is preliminary data.</text>
</comment>
<keyword evidence="5" id="KW-0539">Nucleus</keyword>
<protein>
    <recommendedName>
        <fullName evidence="8">Transcription factor domain-containing protein</fullName>
    </recommendedName>
</protein>
<dbReference type="KEGG" id="tatv:25783462"/>
<dbReference type="eggNOG" id="ENOG502SUMR">
    <property type="taxonomic scope" value="Eukaryota"/>
</dbReference>
<keyword evidence="3" id="KW-0238">DNA-binding</keyword>
<comment type="subcellular location">
    <subcellularLocation>
        <location evidence="1">Nucleus</location>
    </subcellularLocation>
</comment>
<proteinExistence type="predicted"/>
<dbReference type="EMBL" id="ABDG02000026">
    <property type="protein sequence ID" value="EHK42374.1"/>
    <property type="molecule type" value="Genomic_DNA"/>
</dbReference>